<comment type="caution">
    <text evidence="4">The sequence shown here is derived from an EMBL/GenBank/DDBJ whole genome shotgun (WGS) entry which is preliminary data.</text>
</comment>
<keyword evidence="5" id="KW-1185">Reference proteome</keyword>
<evidence type="ECO:0000256" key="2">
    <source>
        <dbReference type="ARBA" id="ARBA00022729"/>
    </source>
</evidence>
<evidence type="ECO:0000256" key="1">
    <source>
        <dbReference type="ARBA" id="ARBA00011073"/>
    </source>
</evidence>
<dbReference type="Gene3D" id="2.60.40.2310">
    <property type="match status" value="1"/>
</dbReference>
<evidence type="ECO:0000259" key="3">
    <source>
        <dbReference type="Pfam" id="PF17766"/>
    </source>
</evidence>
<dbReference type="PANTHER" id="PTHR10795">
    <property type="entry name" value="PROPROTEIN CONVERTASE SUBTILISIN/KEXIN"/>
    <property type="match status" value="1"/>
</dbReference>
<dbReference type="EMBL" id="JAGFBR010000012">
    <property type="protein sequence ID" value="KAH0457546.1"/>
    <property type="molecule type" value="Genomic_DNA"/>
</dbReference>
<proteinExistence type="inferred from homology"/>
<gene>
    <name evidence="4" type="ORF">IEQ34_012861</name>
</gene>
<feature type="domain" description="Subtilisin-like protease fibronectin type-III" evidence="3">
    <location>
        <begin position="115"/>
        <end position="211"/>
    </location>
</feature>
<evidence type="ECO:0000313" key="5">
    <source>
        <dbReference type="Proteomes" id="UP000775213"/>
    </source>
</evidence>
<dbReference type="AlphaFoldDB" id="A0AAV7GLW1"/>
<comment type="similarity">
    <text evidence="1">Belongs to the peptidase S8 family.</text>
</comment>
<sequence length="213" mass="23427">MNGGIIKPDMLAPGVNILAAWHIDVGRNPDRLATHTFNFDRDLIVDSSYDSVRIYAIGAEEVSPIKAMYPSLVFGLAFEDYIGYLCGLGYSNSEVTLTVEKQTGCSGIKHLSAAELNYPSNAVNLTRLAKSQKVTRTAKNVGDAREEYMAKITEPVGVRVDPLTYTLKFTREDQEVSYGINFVLNGAYPSQGSEMITRGKIVWDPGKHVVTDN</sequence>
<keyword evidence="2" id="KW-0732">Signal</keyword>
<dbReference type="InterPro" id="IPR041469">
    <property type="entry name" value="Subtilisin-like_FN3"/>
</dbReference>
<dbReference type="InterPro" id="IPR045051">
    <property type="entry name" value="SBT"/>
</dbReference>
<protein>
    <recommendedName>
        <fullName evidence="3">Subtilisin-like protease fibronectin type-III domain-containing protein</fullName>
    </recommendedName>
</protein>
<accession>A0AAV7GLW1</accession>
<organism evidence="4 5">
    <name type="scientific">Dendrobium chrysotoxum</name>
    <name type="common">Orchid</name>
    <dbReference type="NCBI Taxonomy" id="161865"/>
    <lineage>
        <taxon>Eukaryota</taxon>
        <taxon>Viridiplantae</taxon>
        <taxon>Streptophyta</taxon>
        <taxon>Embryophyta</taxon>
        <taxon>Tracheophyta</taxon>
        <taxon>Spermatophyta</taxon>
        <taxon>Magnoliopsida</taxon>
        <taxon>Liliopsida</taxon>
        <taxon>Asparagales</taxon>
        <taxon>Orchidaceae</taxon>
        <taxon>Epidendroideae</taxon>
        <taxon>Malaxideae</taxon>
        <taxon>Dendrobiinae</taxon>
        <taxon>Dendrobium</taxon>
    </lineage>
</organism>
<evidence type="ECO:0000313" key="4">
    <source>
        <dbReference type="EMBL" id="KAH0457546.1"/>
    </source>
</evidence>
<reference evidence="4 5" key="1">
    <citation type="journal article" date="2021" name="Hortic Res">
        <title>Chromosome-scale assembly of the Dendrobium chrysotoxum genome enhances the understanding of orchid evolution.</title>
        <authorList>
            <person name="Zhang Y."/>
            <person name="Zhang G.Q."/>
            <person name="Zhang D."/>
            <person name="Liu X.D."/>
            <person name="Xu X.Y."/>
            <person name="Sun W.H."/>
            <person name="Yu X."/>
            <person name="Zhu X."/>
            <person name="Wang Z.W."/>
            <person name="Zhao X."/>
            <person name="Zhong W.Y."/>
            <person name="Chen H."/>
            <person name="Yin W.L."/>
            <person name="Huang T."/>
            <person name="Niu S.C."/>
            <person name="Liu Z.J."/>
        </authorList>
    </citation>
    <scope>NUCLEOTIDE SEQUENCE [LARGE SCALE GENOMIC DNA]</scope>
    <source>
        <strain evidence="4">Lindl</strain>
    </source>
</reference>
<dbReference type="Proteomes" id="UP000775213">
    <property type="component" value="Unassembled WGS sequence"/>
</dbReference>
<name>A0AAV7GLW1_DENCH</name>
<dbReference type="Pfam" id="PF17766">
    <property type="entry name" value="fn3_6"/>
    <property type="match status" value="1"/>
</dbReference>